<gene>
    <name evidence="2" type="ORF">NCTC10437_00884</name>
</gene>
<keyword evidence="3" id="KW-1185">Reference proteome</keyword>
<feature type="compositionally biased region" description="Polar residues" evidence="1">
    <location>
        <begin position="139"/>
        <end position="150"/>
    </location>
</feature>
<dbReference type="AlphaFoldDB" id="A0A448IH18"/>
<reference evidence="2 3" key="1">
    <citation type="submission" date="2018-12" db="EMBL/GenBank/DDBJ databases">
        <authorList>
            <consortium name="Pathogen Informatics"/>
        </authorList>
    </citation>
    <scope>NUCLEOTIDE SEQUENCE [LARGE SCALE GENOMIC DNA]</scope>
    <source>
        <strain evidence="2 3">NCTC10437</strain>
    </source>
</reference>
<organism evidence="2 3">
    <name type="scientific">Mycolicibacterium aurum</name>
    <name type="common">Mycobacterium aurum</name>
    <dbReference type="NCBI Taxonomy" id="1791"/>
    <lineage>
        <taxon>Bacteria</taxon>
        <taxon>Bacillati</taxon>
        <taxon>Actinomycetota</taxon>
        <taxon>Actinomycetes</taxon>
        <taxon>Mycobacteriales</taxon>
        <taxon>Mycobacteriaceae</taxon>
        <taxon>Mycolicibacterium</taxon>
    </lineage>
</organism>
<dbReference type="KEGG" id="mauu:NCTC10437_00884"/>
<name>A0A448IH18_MYCAU</name>
<dbReference type="OrthoDB" id="4723461at2"/>
<proteinExistence type="predicted"/>
<dbReference type="EMBL" id="LR134356">
    <property type="protein sequence ID" value="VEG51771.1"/>
    <property type="molecule type" value="Genomic_DNA"/>
</dbReference>
<dbReference type="Proteomes" id="UP000279306">
    <property type="component" value="Chromosome"/>
</dbReference>
<accession>A0A448IH18</accession>
<evidence type="ECO:0000313" key="2">
    <source>
        <dbReference type="EMBL" id="VEG51771.1"/>
    </source>
</evidence>
<evidence type="ECO:0000256" key="1">
    <source>
        <dbReference type="SAM" id="MobiDB-lite"/>
    </source>
</evidence>
<protein>
    <submittedName>
        <fullName evidence="2">Uncharacterized protein</fullName>
    </submittedName>
</protein>
<sequence length="165" mass="18340">MCPSTEPAGDNDRFATEVLRKLLLRIANDDSRGHAPYQVSHAWTEGPMIRVIYSAPPSDRTWGLARDTRVSVIDAGPWPDVDEAALYYFLIDFEENQPSSSPAGLTEANTIYWFGHPLDGLPQRLSDVPDSRRVIFAQPQGSATDSQSIPPEQEPRRYADPPSDS</sequence>
<feature type="region of interest" description="Disordered" evidence="1">
    <location>
        <begin position="124"/>
        <end position="165"/>
    </location>
</feature>
<evidence type="ECO:0000313" key="3">
    <source>
        <dbReference type="Proteomes" id="UP000279306"/>
    </source>
</evidence>